<dbReference type="PROSITE" id="PS51192">
    <property type="entry name" value="HELICASE_ATP_BIND_1"/>
    <property type="match status" value="1"/>
</dbReference>
<evidence type="ECO:0000256" key="3">
    <source>
        <dbReference type="ARBA" id="ARBA00022806"/>
    </source>
</evidence>
<keyword evidence="1" id="KW-0547">Nucleotide-binding</keyword>
<accession>A0A1X0K0X3</accession>
<feature type="domain" description="Helicase C-terminal" evidence="7">
    <location>
        <begin position="530"/>
        <end position="692"/>
    </location>
</feature>
<dbReference type="PANTHER" id="PTHR45766">
    <property type="entry name" value="DNA ANNEALING HELICASE AND ENDONUCLEASE ZRANB3 FAMILY MEMBER"/>
    <property type="match status" value="1"/>
</dbReference>
<dbReference type="Pfam" id="PF00176">
    <property type="entry name" value="SNF2-rel_dom"/>
    <property type="match status" value="1"/>
</dbReference>
<dbReference type="InterPro" id="IPR014001">
    <property type="entry name" value="Helicase_ATP-bd"/>
</dbReference>
<comment type="caution">
    <text evidence="8">The sequence shown here is derived from an EMBL/GenBank/DDBJ whole genome shotgun (WGS) entry which is preliminary data.</text>
</comment>
<organism evidence="8 9">
    <name type="scientific">Mycolicibacterium tusciae</name>
    <dbReference type="NCBI Taxonomy" id="75922"/>
    <lineage>
        <taxon>Bacteria</taxon>
        <taxon>Bacillati</taxon>
        <taxon>Actinomycetota</taxon>
        <taxon>Actinomycetes</taxon>
        <taxon>Mycobacteriales</taxon>
        <taxon>Mycobacteriaceae</taxon>
        <taxon>Mycolicibacterium</taxon>
    </lineage>
</organism>
<dbReference type="GO" id="GO:0005524">
    <property type="term" value="F:ATP binding"/>
    <property type="evidence" value="ECO:0007669"/>
    <property type="project" value="UniProtKB-KW"/>
</dbReference>
<dbReference type="Proteomes" id="UP000192411">
    <property type="component" value="Unassembled WGS sequence"/>
</dbReference>
<keyword evidence="4" id="KW-0067">ATP-binding</keyword>
<keyword evidence="2" id="KW-0378">Hydrolase</keyword>
<dbReference type="InterPro" id="IPR049730">
    <property type="entry name" value="SNF2/RAD54-like_C"/>
</dbReference>
<evidence type="ECO:0000259" key="7">
    <source>
        <dbReference type="PROSITE" id="PS51194"/>
    </source>
</evidence>
<dbReference type="SMART" id="SM00490">
    <property type="entry name" value="HELICc"/>
    <property type="match status" value="1"/>
</dbReference>
<dbReference type="InterPro" id="IPR057342">
    <property type="entry name" value="DEXDc_RapA"/>
</dbReference>
<dbReference type="PANTHER" id="PTHR45766:SF6">
    <property type="entry name" value="SWI_SNF-RELATED MATRIX-ASSOCIATED ACTIN-DEPENDENT REGULATOR OF CHROMATIN SUBFAMILY A-LIKE PROTEIN 1"/>
    <property type="match status" value="1"/>
</dbReference>
<feature type="domain" description="Helicase ATP-binding" evidence="6">
    <location>
        <begin position="131"/>
        <end position="308"/>
    </location>
</feature>
<dbReference type="GO" id="GO:0016787">
    <property type="term" value="F:hydrolase activity"/>
    <property type="evidence" value="ECO:0007669"/>
    <property type="project" value="UniProtKB-KW"/>
</dbReference>
<dbReference type="InterPro" id="IPR000330">
    <property type="entry name" value="SNF2_N"/>
</dbReference>
<evidence type="ECO:0000256" key="1">
    <source>
        <dbReference type="ARBA" id="ARBA00022741"/>
    </source>
</evidence>
<evidence type="ECO:0000256" key="5">
    <source>
        <dbReference type="SAM" id="MobiDB-lite"/>
    </source>
</evidence>
<dbReference type="InterPro" id="IPR001650">
    <property type="entry name" value="Helicase_C-like"/>
</dbReference>
<dbReference type="EMBL" id="MVIM01000001">
    <property type="protein sequence ID" value="ORB68789.1"/>
    <property type="molecule type" value="Genomic_DNA"/>
</dbReference>
<dbReference type="STRING" id="75922.BST47_02565"/>
<evidence type="ECO:0000313" key="9">
    <source>
        <dbReference type="Proteomes" id="UP000192411"/>
    </source>
</evidence>
<proteinExistence type="predicted"/>
<dbReference type="SMART" id="SM00487">
    <property type="entry name" value="DEXDc"/>
    <property type="match status" value="1"/>
</dbReference>
<evidence type="ECO:0008006" key="10">
    <source>
        <dbReference type="Google" id="ProtNLM"/>
    </source>
</evidence>
<dbReference type="InterPro" id="IPR027417">
    <property type="entry name" value="P-loop_NTPase"/>
</dbReference>
<name>A0A1X0K0X3_9MYCO</name>
<feature type="compositionally biased region" description="Basic and acidic residues" evidence="5">
    <location>
        <begin position="709"/>
        <end position="728"/>
    </location>
</feature>
<dbReference type="PROSITE" id="PS51194">
    <property type="entry name" value="HELICASE_CTER"/>
    <property type="match status" value="1"/>
</dbReference>
<protein>
    <recommendedName>
        <fullName evidence="10">Helicase</fullName>
    </recommendedName>
</protein>
<dbReference type="CDD" id="cd18793">
    <property type="entry name" value="SF2_C_SNF"/>
    <property type="match status" value="1"/>
</dbReference>
<evidence type="ECO:0000256" key="2">
    <source>
        <dbReference type="ARBA" id="ARBA00022801"/>
    </source>
</evidence>
<dbReference type="CDD" id="cd18011">
    <property type="entry name" value="DEXDc_RapA"/>
    <property type="match status" value="1"/>
</dbReference>
<evidence type="ECO:0000313" key="8">
    <source>
        <dbReference type="EMBL" id="ORB68789.1"/>
    </source>
</evidence>
<evidence type="ECO:0000259" key="6">
    <source>
        <dbReference type="PROSITE" id="PS51192"/>
    </source>
</evidence>
<feature type="region of interest" description="Disordered" evidence="5">
    <location>
        <begin position="707"/>
        <end position="728"/>
    </location>
</feature>
<dbReference type="Pfam" id="PF00271">
    <property type="entry name" value="Helicase_C"/>
    <property type="match status" value="1"/>
</dbReference>
<dbReference type="Gene3D" id="3.40.50.300">
    <property type="entry name" value="P-loop containing nucleotide triphosphate hydrolases"/>
    <property type="match status" value="1"/>
</dbReference>
<keyword evidence="3" id="KW-0347">Helicase</keyword>
<evidence type="ECO:0000256" key="4">
    <source>
        <dbReference type="ARBA" id="ARBA00022840"/>
    </source>
</evidence>
<dbReference type="AlphaFoldDB" id="A0A1X0K0X3"/>
<dbReference type="SUPFAM" id="SSF52540">
    <property type="entry name" value="P-loop containing nucleoside triphosphate hydrolases"/>
    <property type="match status" value="2"/>
</dbReference>
<dbReference type="GO" id="GO:0004386">
    <property type="term" value="F:helicase activity"/>
    <property type="evidence" value="ECO:0007669"/>
    <property type="project" value="UniProtKB-KW"/>
</dbReference>
<keyword evidence="9" id="KW-1185">Reference proteome</keyword>
<gene>
    <name evidence="8" type="ORF">BST47_02565</name>
</gene>
<dbReference type="Gene3D" id="3.40.50.10810">
    <property type="entry name" value="Tandem AAA-ATPase domain"/>
    <property type="match status" value="1"/>
</dbReference>
<sequence>MLMDDEELAGVTQSRAARFEVGEKVALRVDAQKVGVVVRVIPHGSGQPRYRVFHGPDEREYDEKQLVPDRSGSESPEGLIAALQQGRCVPPDEFRARVTSERLAHPAVDSLYAMRAARILHVPFQYKPLLRLLRADQPRLLIADDVGVGKTIEAGLILKELEARGNVERVLVMCPRSLVHKWRSEMRRFDEDFKILDGATLQHCLREADIDGWPSEAARAILPMELIQRQEHLQGDERRPGLLTLEQPPQFDLLIIDEAHHMRNTEAARYDATRYLTTISHAVVMLSATPVHTGAENLFTLLQLLRADLFPNYDTFRRMVEPNRHITNAMRHVRTGTPEDSWQDAAANALESASRTSWGAEALVRAPQFVHWTGRLRSAEPMGDEERVTCLRDLEELHSLALVMNRTRRRDIGPFTQREPVTVEVPFTAEQQSFYDNLVAWRRQVLEFQHGSSVANLVLSQIERQAASCLFGVVESLAEVVSTGKLASRGDSDGEDDEGEILLPPELKSEAADLLEQARRLPPGDPKLDRLRQLLSDTLGAEDGPGKLLVFTSFRKTIAYLERAVRTGETRIAVVHGGVDDDERQALRARFRLPRADRDAIDVLLSTEVGAEGLDYEFCDRVVNYDIPWNPMRVEQRIGRIDRFGQRSPKVLIFNFVTPGTVEERVFMRCYERLGIFRDTVGDLEAVLGETTAALNQLAADPRLTPEQAAHRARQEADNVTRRADEQRRLEDEAPGLLGLDAALVDEAEAIDARGRFVTAEELREIVEGFLRDQLHGGWLRPEPFDSTGLVFELQLRLAEHREELRSMLSRLPRSDRTAIELRKALGGKAPVSLTFDQELAVARREIQFVTPVHPLARLAVSFWRTRTDPLVVQLSLTDAAIPTGRYLFALERWDELAARPGARLVPVAVGFDNATPADHVAERLLAAVRFADAVPEFAPGPVSAEAADALDRHAHELRQAAIAQLQETNSALVDQRLASLDLFYRGLLAQLDSVLSGSTDPKIIRMKTSERERHRHEHQRRHAELERVRDADIVSTRIAMGIVEVRDAI</sequence>
<dbReference type="InterPro" id="IPR038718">
    <property type="entry name" value="SNF2-like_sf"/>
</dbReference>
<reference evidence="8 9" key="1">
    <citation type="submission" date="2017-02" db="EMBL/GenBank/DDBJ databases">
        <title>The new phylogeny of genus Mycobacterium.</title>
        <authorList>
            <person name="Tortoli E."/>
            <person name="Trovato A."/>
            <person name="Cirillo D.M."/>
        </authorList>
    </citation>
    <scope>NUCLEOTIDE SEQUENCE [LARGE SCALE GENOMIC DNA]</scope>
    <source>
        <strain evidence="8 9">DSM 44338</strain>
    </source>
</reference>